<dbReference type="PANTHER" id="PTHR15696:SF0">
    <property type="entry name" value="TELOMERASE-BINDING PROTEIN EST1A"/>
    <property type="match status" value="1"/>
</dbReference>
<dbReference type="SUPFAM" id="SSF48452">
    <property type="entry name" value="TPR-like"/>
    <property type="match status" value="1"/>
</dbReference>
<gene>
    <name evidence="3" type="ORF">BAUCODRAFT_575151</name>
</gene>
<organism evidence="3 4">
    <name type="scientific">Baudoinia panamericana (strain UAMH 10762)</name>
    <name type="common">Angels' share fungus</name>
    <name type="synonym">Baudoinia compniacensis (strain UAMH 10762)</name>
    <dbReference type="NCBI Taxonomy" id="717646"/>
    <lineage>
        <taxon>Eukaryota</taxon>
        <taxon>Fungi</taxon>
        <taxon>Dikarya</taxon>
        <taxon>Ascomycota</taxon>
        <taxon>Pezizomycotina</taxon>
        <taxon>Dothideomycetes</taxon>
        <taxon>Dothideomycetidae</taxon>
        <taxon>Mycosphaerellales</taxon>
        <taxon>Teratosphaeriaceae</taxon>
        <taxon>Baudoinia</taxon>
    </lineage>
</organism>
<sequence>MVLCTVHTPDEPDNTWTVVRPPRCHKNTKGAYRKPIRASDVSTAARRAQHSIQKPPAVAKSPSWSLQNNDTPSMPSVLPQHSMLVTNGDYAQEQAQEPFGDFGSAHASQRNSPASTALGRQLAALEFMPQSGSSGPGDKPSRSTRQAVTRNTKARPTGILTLAEKANFTGLILQPDSPHVTEEQLTTEIRAIYAGLIMAEAKCINVDAALAADPNSKLEDSQWQALVALHRTLMYEHHDFCMATRHPSATPSLRGLPIKYAMPARMWKHAIHTFLELLRHRRPDSQDYLESFLYLAYQMIALLYETVPEFLDTWIECLGDLARYRTAIETDRPTYNSWATAAAGWYNKASDRHPQIGRLYHHLAILQPPGLHKLALYGKSMSCVIPFSNARDSLAHLCAGILKNQLHVDCSPSRAVEAALCKVSAAICLGWPDAAISENFDEAISFLNKPDTFSWRFCGVPLAIANISALFGNGSSLNFLRQTLEFTNREDTKLYHDSGEKLSECDDTAPSPTDLGCAEASRLLLWAKRLTLACWTPALRLASTGDTMAFNHTMLSFVHCLARAEANCKAVPSVYRALTSVITLSDFAWSEISELLNRVAQVYPLTLAIMQHAKQGTWPGSEDVLSAMPLPEDWSLRGMIWQFACFCPGWFNGKGDIWERMVEDDRATIARAERTIYLGLRLAFVGYVCLYVVLKANIS</sequence>
<keyword evidence="4" id="KW-1185">Reference proteome</keyword>
<evidence type="ECO:0000313" key="4">
    <source>
        <dbReference type="Proteomes" id="UP000011761"/>
    </source>
</evidence>
<proteinExistence type="predicted"/>
<dbReference type="AlphaFoldDB" id="M2LS21"/>
<dbReference type="RefSeq" id="XP_007675735.1">
    <property type="nucleotide sequence ID" value="XM_007677545.1"/>
</dbReference>
<feature type="region of interest" description="Disordered" evidence="1">
    <location>
        <begin position="128"/>
        <end position="156"/>
    </location>
</feature>
<protein>
    <recommendedName>
        <fullName evidence="5">DNA/RNA-binding domain-containing protein</fullName>
    </recommendedName>
</protein>
<dbReference type="EMBL" id="KB445554">
    <property type="protein sequence ID" value="EMC97267.1"/>
    <property type="molecule type" value="Genomic_DNA"/>
</dbReference>
<dbReference type="GO" id="GO:0005697">
    <property type="term" value="C:telomerase holoenzyme complex"/>
    <property type="evidence" value="ECO:0007669"/>
    <property type="project" value="TreeGrafter"/>
</dbReference>
<dbReference type="FunFam" id="1.25.40.10:FF:000202">
    <property type="entry name" value="Unplaced genomic scaffold supercont1.7, whole genome shotgun sequence"/>
    <property type="match status" value="1"/>
</dbReference>
<dbReference type="Gene3D" id="1.25.40.10">
    <property type="entry name" value="Tetratricopeptide repeat domain"/>
    <property type="match status" value="1"/>
</dbReference>
<keyword evidence="2" id="KW-0812">Transmembrane</keyword>
<feature type="transmembrane region" description="Helical" evidence="2">
    <location>
        <begin position="676"/>
        <end position="694"/>
    </location>
</feature>
<dbReference type="STRING" id="717646.M2LS21"/>
<dbReference type="GeneID" id="19115701"/>
<evidence type="ECO:0000313" key="3">
    <source>
        <dbReference type="EMBL" id="EMC97267.1"/>
    </source>
</evidence>
<accession>M2LS21</accession>
<reference evidence="3 4" key="1">
    <citation type="journal article" date="2012" name="PLoS Pathog.">
        <title>Diverse lifestyles and strategies of plant pathogenesis encoded in the genomes of eighteen Dothideomycetes fungi.</title>
        <authorList>
            <person name="Ohm R.A."/>
            <person name="Feau N."/>
            <person name="Henrissat B."/>
            <person name="Schoch C.L."/>
            <person name="Horwitz B.A."/>
            <person name="Barry K.W."/>
            <person name="Condon B.J."/>
            <person name="Copeland A.C."/>
            <person name="Dhillon B."/>
            <person name="Glaser F."/>
            <person name="Hesse C.N."/>
            <person name="Kosti I."/>
            <person name="LaButti K."/>
            <person name="Lindquist E.A."/>
            <person name="Lucas S."/>
            <person name="Salamov A.A."/>
            <person name="Bradshaw R.E."/>
            <person name="Ciuffetti L."/>
            <person name="Hamelin R.C."/>
            <person name="Kema G.H.J."/>
            <person name="Lawrence C."/>
            <person name="Scott J.A."/>
            <person name="Spatafora J.W."/>
            <person name="Turgeon B.G."/>
            <person name="de Wit P.J.G.M."/>
            <person name="Zhong S."/>
            <person name="Goodwin S.B."/>
            <person name="Grigoriev I.V."/>
        </authorList>
    </citation>
    <scope>NUCLEOTIDE SEQUENCE [LARGE SCALE GENOMIC DNA]</scope>
    <source>
        <strain evidence="3 4">UAMH 10762</strain>
    </source>
</reference>
<dbReference type="GO" id="GO:0042162">
    <property type="term" value="F:telomeric DNA binding"/>
    <property type="evidence" value="ECO:0007669"/>
    <property type="project" value="TreeGrafter"/>
</dbReference>
<dbReference type="eggNOG" id="ENOG502QRU3">
    <property type="taxonomic scope" value="Eukaryota"/>
</dbReference>
<dbReference type="PANTHER" id="PTHR15696">
    <property type="entry name" value="SMG-7 SUPPRESSOR WITH MORPHOLOGICAL EFFECT ON GENITALIA PROTEIN 7"/>
    <property type="match status" value="1"/>
</dbReference>
<dbReference type="InterPro" id="IPR011990">
    <property type="entry name" value="TPR-like_helical_dom_sf"/>
</dbReference>
<evidence type="ECO:0008006" key="5">
    <source>
        <dbReference type="Google" id="ProtNLM"/>
    </source>
</evidence>
<name>M2LS21_BAUPA</name>
<dbReference type="OrthoDB" id="2017974at2759"/>
<evidence type="ECO:0000256" key="2">
    <source>
        <dbReference type="SAM" id="Phobius"/>
    </source>
</evidence>
<dbReference type="GO" id="GO:0000184">
    <property type="term" value="P:nuclear-transcribed mRNA catabolic process, nonsense-mediated decay"/>
    <property type="evidence" value="ECO:0007669"/>
    <property type="project" value="TreeGrafter"/>
</dbReference>
<dbReference type="KEGG" id="bcom:BAUCODRAFT_575151"/>
<feature type="region of interest" description="Disordered" evidence="1">
    <location>
        <begin position="50"/>
        <end position="70"/>
    </location>
</feature>
<keyword evidence="2" id="KW-1133">Transmembrane helix</keyword>
<keyword evidence="2" id="KW-0472">Membrane</keyword>
<dbReference type="InterPro" id="IPR045153">
    <property type="entry name" value="Est1/Ebs1-like"/>
</dbReference>
<evidence type="ECO:0000256" key="1">
    <source>
        <dbReference type="SAM" id="MobiDB-lite"/>
    </source>
</evidence>
<dbReference type="GO" id="GO:0070034">
    <property type="term" value="F:telomerase RNA binding"/>
    <property type="evidence" value="ECO:0007669"/>
    <property type="project" value="TreeGrafter"/>
</dbReference>
<dbReference type="Proteomes" id="UP000011761">
    <property type="component" value="Unassembled WGS sequence"/>
</dbReference>
<dbReference type="HOGENOM" id="CLU_010014_4_2_1"/>